<protein>
    <submittedName>
        <fullName evidence="1">Uncharacterized protein</fullName>
    </submittedName>
</protein>
<proteinExistence type="predicted"/>
<dbReference type="EMBL" id="BART01016343">
    <property type="protein sequence ID" value="GAG80479.1"/>
    <property type="molecule type" value="Genomic_DNA"/>
</dbReference>
<dbReference type="AlphaFoldDB" id="X1AF72"/>
<name>X1AF72_9ZZZZ</name>
<feature type="non-terminal residue" evidence="1">
    <location>
        <position position="113"/>
    </location>
</feature>
<sequence>MLEAIPKVKMNDKATWIETNIIAISAAELFKYKKRLQYDYFQQKKVILLSIIPDDFDLNYSHVFNSLPKESIQDLILTSFDCACYRDKSEWCNEELDYLIKDNNDLFKDHKFE</sequence>
<comment type="caution">
    <text evidence="1">The sequence shown here is derived from an EMBL/GenBank/DDBJ whole genome shotgun (WGS) entry which is preliminary data.</text>
</comment>
<gene>
    <name evidence="1" type="ORF">S01H4_31458</name>
</gene>
<reference evidence="1" key="1">
    <citation type="journal article" date="2014" name="Front. Microbiol.">
        <title>High frequency of phylogenetically diverse reductive dehalogenase-homologous genes in deep subseafloor sedimentary metagenomes.</title>
        <authorList>
            <person name="Kawai M."/>
            <person name="Futagami T."/>
            <person name="Toyoda A."/>
            <person name="Takaki Y."/>
            <person name="Nishi S."/>
            <person name="Hori S."/>
            <person name="Arai W."/>
            <person name="Tsubouchi T."/>
            <person name="Morono Y."/>
            <person name="Uchiyama I."/>
            <person name="Ito T."/>
            <person name="Fujiyama A."/>
            <person name="Inagaki F."/>
            <person name="Takami H."/>
        </authorList>
    </citation>
    <scope>NUCLEOTIDE SEQUENCE</scope>
    <source>
        <strain evidence="1">Expedition CK06-06</strain>
    </source>
</reference>
<organism evidence="1">
    <name type="scientific">marine sediment metagenome</name>
    <dbReference type="NCBI Taxonomy" id="412755"/>
    <lineage>
        <taxon>unclassified sequences</taxon>
        <taxon>metagenomes</taxon>
        <taxon>ecological metagenomes</taxon>
    </lineage>
</organism>
<accession>X1AF72</accession>
<evidence type="ECO:0000313" key="1">
    <source>
        <dbReference type="EMBL" id="GAG80479.1"/>
    </source>
</evidence>